<evidence type="ECO:0000313" key="1">
    <source>
        <dbReference type="EMBL" id="MFC4637011.1"/>
    </source>
</evidence>
<sequence length="151" mass="17477">MSELVNYRYLWDGSAPEWVIAHVERKELFPFNIQTGQGMAILDGEPDLMDNILRCMREAGRPLLNYKEWSVQRSTASDVLQSIEDLSRQVRKIRTRNTRELGSEALSITAPLTTIRTQLEAPHDEATLRQAARTVWSVQQTLLEFRRAHRL</sequence>
<protein>
    <submittedName>
        <fullName evidence="1">Uncharacterized protein</fullName>
    </submittedName>
</protein>
<dbReference type="EMBL" id="JBHSEI010000001">
    <property type="protein sequence ID" value="MFC4637011.1"/>
    <property type="molecule type" value="Genomic_DNA"/>
</dbReference>
<dbReference type="RefSeq" id="WP_380060048.1">
    <property type="nucleotide sequence ID" value="NZ_JBHSEI010000001.1"/>
</dbReference>
<reference evidence="2" key="1">
    <citation type="journal article" date="2019" name="Int. J. Syst. Evol. Microbiol.">
        <title>The Global Catalogue of Microorganisms (GCM) 10K type strain sequencing project: providing services to taxonomists for standard genome sequencing and annotation.</title>
        <authorList>
            <consortium name="The Broad Institute Genomics Platform"/>
            <consortium name="The Broad Institute Genome Sequencing Center for Infectious Disease"/>
            <person name="Wu L."/>
            <person name="Ma J."/>
        </authorList>
    </citation>
    <scope>NUCLEOTIDE SEQUENCE [LARGE SCALE GENOMIC DNA]</scope>
    <source>
        <strain evidence="2">CCUG 55995</strain>
    </source>
</reference>
<dbReference type="Proteomes" id="UP001595952">
    <property type="component" value="Unassembled WGS sequence"/>
</dbReference>
<keyword evidence="2" id="KW-1185">Reference proteome</keyword>
<name>A0ABV9I5J0_9DEIO</name>
<accession>A0ABV9I5J0</accession>
<gene>
    <name evidence="1" type="ORF">ACFO0D_01535</name>
</gene>
<comment type="caution">
    <text evidence="1">The sequence shown here is derived from an EMBL/GenBank/DDBJ whole genome shotgun (WGS) entry which is preliminary data.</text>
</comment>
<organism evidence="1 2">
    <name type="scientific">Deinococcus hohokamensis</name>
    <dbReference type="NCBI Taxonomy" id="309883"/>
    <lineage>
        <taxon>Bacteria</taxon>
        <taxon>Thermotogati</taxon>
        <taxon>Deinococcota</taxon>
        <taxon>Deinococci</taxon>
        <taxon>Deinococcales</taxon>
        <taxon>Deinococcaceae</taxon>
        <taxon>Deinococcus</taxon>
    </lineage>
</organism>
<proteinExistence type="predicted"/>
<evidence type="ECO:0000313" key="2">
    <source>
        <dbReference type="Proteomes" id="UP001595952"/>
    </source>
</evidence>